<keyword evidence="3" id="KW-0812">Transmembrane</keyword>
<evidence type="ECO:0000313" key="6">
    <source>
        <dbReference type="Proteomes" id="UP001595615"/>
    </source>
</evidence>
<reference evidence="6" key="1">
    <citation type="journal article" date="2019" name="Int. J. Syst. Evol. Microbiol.">
        <title>The Global Catalogue of Microorganisms (GCM) 10K type strain sequencing project: providing services to taxonomists for standard genome sequencing and annotation.</title>
        <authorList>
            <consortium name="The Broad Institute Genomics Platform"/>
            <consortium name="The Broad Institute Genome Sequencing Center for Infectious Disease"/>
            <person name="Wu L."/>
            <person name="Ma J."/>
        </authorList>
    </citation>
    <scope>NUCLEOTIDE SEQUENCE [LARGE SCALE GENOMIC DNA]</scope>
    <source>
        <strain evidence="6">KCTC 42644</strain>
    </source>
</reference>
<dbReference type="EMBL" id="JBHRXV010000011">
    <property type="protein sequence ID" value="MFC3714006.1"/>
    <property type="molecule type" value="Genomic_DNA"/>
</dbReference>
<dbReference type="GO" id="GO:0016740">
    <property type="term" value="F:transferase activity"/>
    <property type="evidence" value="ECO:0007669"/>
    <property type="project" value="UniProtKB-KW"/>
</dbReference>
<dbReference type="PANTHER" id="PTHR30576">
    <property type="entry name" value="COLANIC BIOSYNTHESIS UDP-GLUCOSE LIPID CARRIER TRANSFERASE"/>
    <property type="match status" value="1"/>
</dbReference>
<comment type="caution">
    <text evidence="5">The sequence shown here is derived from an EMBL/GenBank/DDBJ whole genome shotgun (WGS) entry which is preliminary data.</text>
</comment>
<keyword evidence="2" id="KW-0270">Exopolysaccharide synthesis</keyword>
<keyword evidence="6" id="KW-1185">Reference proteome</keyword>
<dbReference type="Pfam" id="PF02397">
    <property type="entry name" value="Bac_transf"/>
    <property type="match status" value="1"/>
</dbReference>
<evidence type="ECO:0000256" key="2">
    <source>
        <dbReference type="ARBA" id="ARBA00023169"/>
    </source>
</evidence>
<feature type="transmembrane region" description="Helical" evidence="3">
    <location>
        <begin position="110"/>
        <end position="128"/>
    </location>
</feature>
<protein>
    <submittedName>
        <fullName evidence="5">Sugar transferase</fullName>
    </submittedName>
</protein>
<dbReference type="PANTHER" id="PTHR30576:SF0">
    <property type="entry name" value="UNDECAPRENYL-PHOSPHATE N-ACETYLGALACTOSAMINYL 1-PHOSPHATE TRANSFERASE-RELATED"/>
    <property type="match status" value="1"/>
</dbReference>
<keyword evidence="5" id="KW-0808">Transferase</keyword>
<gene>
    <name evidence="5" type="ORF">ACFOMD_15650</name>
</gene>
<dbReference type="Proteomes" id="UP001595615">
    <property type="component" value="Unassembled WGS sequence"/>
</dbReference>
<keyword evidence="3" id="KW-1133">Transmembrane helix</keyword>
<feature type="transmembrane region" description="Helical" evidence="3">
    <location>
        <begin position="43"/>
        <end position="68"/>
    </location>
</feature>
<comment type="similarity">
    <text evidence="1">Belongs to the bacterial sugar transferase family.</text>
</comment>
<evidence type="ECO:0000313" key="5">
    <source>
        <dbReference type="EMBL" id="MFC3714006.1"/>
    </source>
</evidence>
<keyword evidence="3" id="KW-0472">Membrane</keyword>
<feature type="domain" description="Bacterial sugar transferase" evidence="4">
    <location>
        <begin position="282"/>
        <end position="470"/>
    </location>
</feature>
<name>A0ABV7XDJ7_9SPHN</name>
<accession>A0ABV7XDJ7</accession>
<organism evidence="5 6">
    <name type="scientific">Sphingoaurantiacus capsulatus</name>
    <dbReference type="NCBI Taxonomy" id="1771310"/>
    <lineage>
        <taxon>Bacteria</taxon>
        <taxon>Pseudomonadati</taxon>
        <taxon>Pseudomonadota</taxon>
        <taxon>Alphaproteobacteria</taxon>
        <taxon>Sphingomonadales</taxon>
        <taxon>Sphingosinicellaceae</taxon>
        <taxon>Sphingoaurantiacus</taxon>
    </lineage>
</organism>
<feature type="transmembrane region" description="Helical" evidence="3">
    <location>
        <begin position="134"/>
        <end position="153"/>
    </location>
</feature>
<feature type="transmembrane region" description="Helical" evidence="3">
    <location>
        <begin position="287"/>
        <end position="308"/>
    </location>
</feature>
<dbReference type="RefSeq" id="WP_380863040.1">
    <property type="nucleotide sequence ID" value="NZ_JBHRXV010000011.1"/>
</dbReference>
<evidence type="ECO:0000259" key="4">
    <source>
        <dbReference type="Pfam" id="PF02397"/>
    </source>
</evidence>
<evidence type="ECO:0000256" key="3">
    <source>
        <dbReference type="SAM" id="Phobius"/>
    </source>
</evidence>
<feature type="transmembrane region" description="Helical" evidence="3">
    <location>
        <begin position="80"/>
        <end position="98"/>
    </location>
</feature>
<dbReference type="InterPro" id="IPR003362">
    <property type="entry name" value="Bact_transf"/>
</dbReference>
<sequence length="475" mass="51448">MNFVASRVEVEGAPAEGSPATIGVAPAAQPPLRDKAAQRAQLYAIYLVIDLVAITVGVGAATAIRFGFTSTEWAPDVLTLLLPLHVLLALNIGAFQLDTLTSTTFSMRKGVTAFLGALIGAVIILFLLKASGEYSRLAFLLLVFTGGVAVAFGRAATRLLARRLLGDRVDTSVLLIDGAHPPSVSADIYIHAAGQGLKPSLTDPEALDRLGRALRGADRVIVACPAERRLAWASTLKGIGIIAEILAPELDAVGAIGTGRLGDRATMVVGRGPLGTRDRTIKRVFDLVLVILSSPLALAICGIVAIAVKLDTRGPVLFTQTRVGEGNRQFRMHKFRSMRIERLDGDGRVSTLRDDDRVTRVGRFIRATSLDELPQLWNVLTGEMSIVGPRPHALGSTAESHLFWEIDERYWQRHAAKPGLTGLAQVRGHRGATETRGALVDRIQSDLEYVVDWSIWRDMRILVSTLRVLFHRNAY</sequence>
<proteinExistence type="inferred from homology"/>
<evidence type="ECO:0000256" key="1">
    <source>
        <dbReference type="ARBA" id="ARBA00006464"/>
    </source>
</evidence>